<name>A0AB34Q9D3_XANCI</name>
<dbReference type="Gene3D" id="1.25.40.10">
    <property type="entry name" value="Tetratricopeptide repeat domain"/>
    <property type="match status" value="1"/>
</dbReference>
<organism evidence="1 2">
    <name type="scientific">Xanthomonas citri pv. fuscans</name>
    <dbReference type="NCBI Taxonomy" id="366649"/>
    <lineage>
        <taxon>Bacteria</taxon>
        <taxon>Pseudomonadati</taxon>
        <taxon>Pseudomonadota</taxon>
        <taxon>Gammaproteobacteria</taxon>
        <taxon>Lysobacterales</taxon>
        <taxon>Lysobacteraceae</taxon>
        <taxon>Xanthomonas</taxon>
    </lineage>
</organism>
<dbReference type="EMBL" id="JSEY02000046">
    <property type="protein sequence ID" value="KGU53514.1"/>
    <property type="molecule type" value="Genomic_DNA"/>
</dbReference>
<gene>
    <name evidence="1" type="ORF">NY98_09570</name>
</gene>
<comment type="caution">
    <text evidence="1">The sequence shown here is derived from an EMBL/GenBank/DDBJ whole genome shotgun (WGS) entry which is preliminary data.</text>
</comment>
<accession>A0AB34Q9D3</accession>
<dbReference type="InterPro" id="IPR011990">
    <property type="entry name" value="TPR-like_helical_dom_sf"/>
</dbReference>
<dbReference type="KEGG" id="xfu:XFF4834R_chr04760"/>
<reference evidence="2" key="1">
    <citation type="submission" date="2015-04" db="EMBL/GenBank/DDBJ databases">
        <title>Genome sequencing of pathogens of bean.</title>
        <authorList>
            <person name="Harrison J."/>
            <person name="Aritua V."/>
            <person name="Sapp M."/>
            <person name="Smith J."/>
            <person name="Studholme D.J."/>
        </authorList>
    </citation>
    <scope>NUCLEOTIDE SEQUENCE [LARGE SCALE GENOMIC DNA]</scope>
    <source>
        <strain evidence="2">NCPPB 1058</strain>
    </source>
</reference>
<protein>
    <submittedName>
        <fullName evidence="1">Uncharacterized protein</fullName>
    </submittedName>
</protein>
<sequence>MTIKEQAYRAHAFFQARCVTSLKRSHVHELLAAAVGYHTHAGFQHDATWCGVPFRVTGIDPDPDAIRSRCRELGLPADEAERVVEGLPIFLHEAGHAPVRFNALIAAVEGDDEDSGWHQWVWTHIIEPANGALDFYFEHQRLLLEGLEAAAHRGAPAAHLAIAKLLESDAVGFGDEDERVRRQVKREGMWTSPFVSFVDVESKGLRAEEKHRHHLLAAARGGDIRALMETAERYGDPAILKRRPSAEMDPMSMVDIASEYGDRETARYWLTAAAQEGDIGAMRELILDHKEPDERAWVWMHLSRLLEHDLSKDRYEAIYEDGSPYDDDVGGPAYVGGDEGIDLTPLPSDADAVARQTAEQLFVQINAEPDRI</sequence>
<dbReference type="RefSeq" id="WP_022558097.1">
    <property type="nucleotide sequence ID" value="NC_022541.1"/>
</dbReference>
<dbReference type="Proteomes" id="UP000030585">
    <property type="component" value="Unassembled WGS sequence"/>
</dbReference>
<proteinExistence type="predicted"/>
<evidence type="ECO:0000313" key="2">
    <source>
        <dbReference type="Proteomes" id="UP000030585"/>
    </source>
</evidence>
<dbReference type="AlphaFoldDB" id="A0AB34Q9D3"/>
<evidence type="ECO:0000313" key="1">
    <source>
        <dbReference type="EMBL" id="KGU53514.1"/>
    </source>
</evidence>